<gene>
    <name evidence="1" type="ORF">SAMN04487893_10495</name>
</gene>
<organism evidence="1 2">
    <name type="scientific">Myroides guanonis</name>
    <dbReference type="NCBI Taxonomy" id="1150112"/>
    <lineage>
        <taxon>Bacteria</taxon>
        <taxon>Pseudomonadati</taxon>
        <taxon>Bacteroidota</taxon>
        <taxon>Flavobacteriia</taxon>
        <taxon>Flavobacteriales</taxon>
        <taxon>Flavobacteriaceae</taxon>
        <taxon>Myroides</taxon>
    </lineage>
</organism>
<name>A0A1I3PEA8_9FLAO</name>
<accession>A0A1I3PEA8</accession>
<sequence length="82" mass="10322">MCCKGVEDFDYEDIEFINNKEFKKIENFIKKEYNAKSIRNIYFIKYKELYYCEFFIYDYSIECLLLDKNMEVNFHDRVDFDW</sequence>
<protein>
    <submittedName>
        <fullName evidence="1">Uncharacterized protein</fullName>
    </submittedName>
</protein>
<evidence type="ECO:0000313" key="2">
    <source>
        <dbReference type="Proteomes" id="UP000243887"/>
    </source>
</evidence>
<dbReference type="AlphaFoldDB" id="A0A1I3PEA8"/>
<evidence type="ECO:0000313" key="1">
    <source>
        <dbReference type="EMBL" id="SFJ19974.1"/>
    </source>
</evidence>
<reference evidence="2" key="1">
    <citation type="submission" date="2016-10" db="EMBL/GenBank/DDBJ databases">
        <authorList>
            <person name="Varghese N."/>
            <person name="Submissions S."/>
        </authorList>
    </citation>
    <scope>NUCLEOTIDE SEQUENCE [LARGE SCALE GENOMIC DNA]</scope>
    <source>
        <strain evidence="2">DSM 26542</strain>
    </source>
</reference>
<dbReference type="Proteomes" id="UP000243887">
    <property type="component" value="Unassembled WGS sequence"/>
</dbReference>
<proteinExistence type="predicted"/>
<keyword evidence="2" id="KW-1185">Reference proteome</keyword>
<dbReference type="RefSeq" id="WP_090678388.1">
    <property type="nucleotide sequence ID" value="NZ_FORU01000004.1"/>
</dbReference>
<dbReference type="EMBL" id="FORU01000004">
    <property type="protein sequence ID" value="SFJ19974.1"/>
    <property type="molecule type" value="Genomic_DNA"/>
</dbReference>